<evidence type="ECO:0000313" key="1">
    <source>
        <dbReference type="EMBL" id="QSZ66362.1"/>
    </source>
</evidence>
<evidence type="ECO:0000313" key="2">
    <source>
        <dbReference type="Proteomes" id="UP001042704"/>
    </source>
</evidence>
<proteinExistence type="predicted"/>
<accession>A0A8A3S2Q8</accession>
<name>A0A8A3S2Q8_9EURY</name>
<dbReference type="RefSeq" id="WP_265581697.1">
    <property type="nucleotide sequence ID" value="NZ_CP036172.1"/>
</dbReference>
<dbReference type="EMBL" id="CP036172">
    <property type="protein sequence ID" value="QSZ66362.1"/>
    <property type="molecule type" value="Genomic_DNA"/>
</dbReference>
<reference evidence="1" key="1">
    <citation type="journal article" date="2001" name="Int. J. Syst. Evol. Microbiol.">
        <title>Methanofollis aquaemaris sp. nov., a methanogen isolated from an aquaculture fish pond.</title>
        <authorList>
            <person name="Lai M.C."/>
            <person name="Chen S.C."/>
        </authorList>
    </citation>
    <scope>NUCLEOTIDE SEQUENCE</scope>
    <source>
        <strain evidence="1">N2F9704</strain>
    </source>
</reference>
<gene>
    <name evidence="1" type="ORF">RJ40_02035</name>
</gene>
<reference evidence="1" key="2">
    <citation type="submission" date="2019-02" db="EMBL/GenBank/DDBJ databases">
        <authorList>
            <person name="Chen S.-C."/>
            <person name="Chien H.-H."/>
            <person name="Lai M.-C."/>
        </authorList>
    </citation>
    <scope>NUCLEOTIDE SEQUENCE</scope>
    <source>
        <strain evidence="1">N2F9704</strain>
    </source>
</reference>
<dbReference type="Proteomes" id="UP001042704">
    <property type="component" value="Chromosome"/>
</dbReference>
<protein>
    <submittedName>
        <fullName evidence="1">Uncharacterized protein</fullName>
    </submittedName>
</protein>
<sequence>MNFKDENQNYDPNLGFTKRFADPANPHNIDSYFKSPQNYGYIISSTELRPQKEGMVVKNVTI</sequence>
<keyword evidence="2" id="KW-1185">Reference proteome</keyword>
<dbReference type="GeneID" id="76423099"/>
<dbReference type="AlphaFoldDB" id="A0A8A3S2Q8"/>
<dbReference type="KEGG" id="maqe:RJ40_02035"/>
<organism evidence="1 2">
    <name type="scientific">Methanofollis aquaemaris</name>
    <dbReference type="NCBI Taxonomy" id="126734"/>
    <lineage>
        <taxon>Archaea</taxon>
        <taxon>Methanobacteriati</taxon>
        <taxon>Methanobacteriota</taxon>
        <taxon>Stenosarchaea group</taxon>
        <taxon>Methanomicrobia</taxon>
        <taxon>Methanomicrobiales</taxon>
        <taxon>Methanomicrobiaceae</taxon>
        <taxon>Methanofollis</taxon>
    </lineage>
</organism>